<dbReference type="Proteomes" id="UP000630142">
    <property type="component" value="Unassembled WGS sequence"/>
</dbReference>
<comment type="caution">
    <text evidence="4">The sequence shown here is derived from an EMBL/GenBank/DDBJ whole genome shotgun (WGS) entry which is preliminary data.</text>
</comment>
<keyword evidence="1" id="KW-0596">Phosphopantetheine</keyword>
<protein>
    <submittedName>
        <fullName evidence="4">Phosphopantetheine-binding protein</fullName>
    </submittedName>
</protein>
<evidence type="ECO:0000256" key="1">
    <source>
        <dbReference type="ARBA" id="ARBA00022450"/>
    </source>
</evidence>
<dbReference type="AlphaFoldDB" id="A0A8J3DSG1"/>
<keyword evidence="5" id="KW-1185">Reference proteome</keyword>
<proteinExistence type="predicted"/>
<dbReference type="RefSeq" id="WP_189504216.1">
    <property type="nucleotide sequence ID" value="NZ_BMZQ01000002.1"/>
</dbReference>
<evidence type="ECO:0000259" key="3">
    <source>
        <dbReference type="PROSITE" id="PS50075"/>
    </source>
</evidence>
<dbReference type="InterPro" id="IPR009081">
    <property type="entry name" value="PP-bd_ACP"/>
</dbReference>
<evidence type="ECO:0000313" key="4">
    <source>
        <dbReference type="EMBL" id="GHD16391.1"/>
    </source>
</evidence>
<sequence>MADALANDIIAKIERHGELEPGSVTPESELTSLGIHSLELTEIIFDIEDEYGIHVEMNTAEAWNNLRNVGDIVVAVRKLVEAKA</sequence>
<accession>A0A8J3DSG1</accession>
<reference evidence="4" key="1">
    <citation type="journal article" date="2014" name="Int. J. Syst. Evol. Microbiol.">
        <title>Complete genome sequence of Corynebacterium casei LMG S-19264T (=DSM 44701T), isolated from a smear-ripened cheese.</title>
        <authorList>
            <consortium name="US DOE Joint Genome Institute (JGI-PGF)"/>
            <person name="Walter F."/>
            <person name="Albersmeier A."/>
            <person name="Kalinowski J."/>
            <person name="Ruckert C."/>
        </authorList>
    </citation>
    <scope>NUCLEOTIDE SEQUENCE</scope>
    <source>
        <strain evidence="4">KCTC 42249</strain>
    </source>
</reference>
<name>A0A8J3DSG1_9HYPH</name>
<gene>
    <name evidence="4" type="ORF">GCM10016234_24460</name>
</gene>
<reference evidence="4" key="2">
    <citation type="submission" date="2020-09" db="EMBL/GenBank/DDBJ databases">
        <authorList>
            <person name="Sun Q."/>
            <person name="Kim S."/>
        </authorList>
    </citation>
    <scope>NUCLEOTIDE SEQUENCE</scope>
    <source>
        <strain evidence="4">KCTC 42249</strain>
    </source>
</reference>
<dbReference type="InterPro" id="IPR036736">
    <property type="entry name" value="ACP-like_sf"/>
</dbReference>
<dbReference type="Pfam" id="PF00550">
    <property type="entry name" value="PP-binding"/>
    <property type="match status" value="1"/>
</dbReference>
<dbReference type="EMBL" id="BMZQ01000002">
    <property type="protein sequence ID" value="GHD16391.1"/>
    <property type="molecule type" value="Genomic_DNA"/>
</dbReference>
<keyword evidence="2" id="KW-0597">Phosphoprotein</keyword>
<dbReference type="InterPro" id="IPR006162">
    <property type="entry name" value="Ppantetheine_attach_site"/>
</dbReference>
<dbReference type="SUPFAM" id="SSF47336">
    <property type="entry name" value="ACP-like"/>
    <property type="match status" value="1"/>
</dbReference>
<dbReference type="Gene3D" id="1.10.1200.10">
    <property type="entry name" value="ACP-like"/>
    <property type="match status" value="1"/>
</dbReference>
<feature type="domain" description="Carrier" evidence="3">
    <location>
        <begin position="1"/>
        <end position="80"/>
    </location>
</feature>
<evidence type="ECO:0000313" key="5">
    <source>
        <dbReference type="Proteomes" id="UP000630142"/>
    </source>
</evidence>
<dbReference type="PROSITE" id="PS00012">
    <property type="entry name" value="PHOSPHOPANTETHEINE"/>
    <property type="match status" value="1"/>
</dbReference>
<organism evidence="4 5">
    <name type="scientific">Tianweitania populi</name>
    <dbReference type="NCBI Taxonomy" id="1607949"/>
    <lineage>
        <taxon>Bacteria</taxon>
        <taxon>Pseudomonadati</taxon>
        <taxon>Pseudomonadota</taxon>
        <taxon>Alphaproteobacteria</taxon>
        <taxon>Hyphomicrobiales</taxon>
        <taxon>Phyllobacteriaceae</taxon>
        <taxon>Tianweitania</taxon>
    </lineage>
</organism>
<evidence type="ECO:0000256" key="2">
    <source>
        <dbReference type="ARBA" id="ARBA00022553"/>
    </source>
</evidence>
<dbReference type="PROSITE" id="PS50075">
    <property type="entry name" value="CARRIER"/>
    <property type="match status" value="1"/>
</dbReference>